<dbReference type="EMBL" id="AP025739">
    <property type="protein sequence ID" value="BDI32815.1"/>
    <property type="molecule type" value="Genomic_DNA"/>
</dbReference>
<keyword evidence="2" id="KW-0472">Membrane</keyword>
<feature type="region of interest" description="Disordered" evidence="1">
    <location>
        <begin position="286"/>
        <end position="310"/>
    </location>
</feature>
<dbReference type="CDD" id="cd11614">
    <property type="entry name" value="SAF_CpaB_FlgA_like"/>
    <property type="match status" value="1"/>
</dbReference>
<reference evidence="3 4" key="1">
    <citation type="journal article" date="2019" name="Int. J. Syst. Evol. Microbiol.">
        <title>Capsulimonas corticalis gen. nov., sp. nov., an aerobic capsulated bacterium, of a novel bacterial order, Capsulimonadales ord. nov., of the class Armatimonadia of the phylum Armatimonadetes.</title>
        <authorList>
            <person name="Li J."/>
            <person name="Kudo C."/>
            <person name="Tonouchi A."/>
        </authorList>
    </citation>
    <scope>NUCLEOTIDE SEQUENCE [LARGE SCALE GENOMIC DNA]</scope>
    <source>
        <strain evidence="3 4">AX-7</strain>
    </source>
</reference>
<dbReference type="InterPro" id="IPR017592">
    <property type="entry name" value="Pilus_assmbl_Flp-typ_CpaB"/>
</dbReference>
<evidence type="ECO:0000256" key="1">
    <source>
        <dbReference type="SAM" id="MobiDB-lite"/>
    </source>
</evidence>
<dbReference type="InterPro" id="IPR013974">
    <property type="entry name" value="SAF"/>
</dbReference>
<dbReference type="RefSeq" id="WP_119319488.1">
    <property type="nucleotide sequence ID" value="NZ_AP025739.1"/>
</dbReference>
<dbReference type="InterPro" id="IPR031571">
    <property type="entry name" value="RcpC_dom"/>
</dbReference>
<evidence type="ECO:0000256" key="2">
    <source>
        <dbReference type="SAM" id="Phobius"/>
    </source>
</evidence>
<feature type="compositionally biased region" description="Pro residues" evidence="1">
    <location>
        <begin position="288"/>
        <end position="304"/>
    </location>
</feature>
<sequence length="334" mass="33958">MSTPSDKTLRLERTKLNPQGPKGRNTTLIIAVVAGAAAALLAFFFLNKPAAPTAAPAPVAAPTLSPIVVASKDIPARTIVTNDMVKIDNVPQSKLTGQESATPNDVLGKVASVPIAAGSPILNNAVMAKDPGIGLAYAFPATYRAMTVALDPVSSVAGFLKPGDHVDVLATFDAGHGQSLTRTVLQDVTLLATGQQAMQSYSAGSGGVLNNGANPVASDGTAPKAQDIPNATMLVSPGDAQKLMLAASKGKLMLTLRPAGDTVKQDIPSVRLSAVSTVPPDYGAMPRPAAPYTPPAPPVPPLPAPTADKSFLAPMPSTITVIRGSDAKSVSVGQ</sequence>
<feature type="transmembrane region" description="Helical" evidence="2">
    <location>
        <begin position="28"/>
        <end position="46"/>
    </location>
</feature>
<accession>A0A402CQ11</accession>
<protein>
    <submittedName>
        <fullName evidence="3">Uncharacterized protein</fullName>
    </submittedName>
</protein>
<dbReference type="KEGG" id="ccot:CCAX7_48660"/>
<keyword evidence="4" id="KW-1185">Reference proteome</keyword>
<evidence type="ECO:0000313" key="3">
    <source>
        <dbReference type="EMBL" id="BDI32815.1"/>
    </source>
</evidence>
<gene>
    <name evidence="3" type="ORF">CCAX7_48660</name>
</gene>
<dbReference type="AlphaFoldDB" id="A0A402CQ11"/>
<feature type="region of interest" description="Disordered" evidence="1">
    <location>
        <begin position="1"/>
        <end position="20"/>
    </location>
</feature>
<dbReference type="Proteomes" id="UP000287394">
    <property type="component" value="Chromosome"/>
</dbReference>
<organism evidence="3 4">
    <name type="scientific">Capsulimonas corticalis</name>
    <dbReference type="NCBI Taxonomy" id="2219043"/>
    <lineage>
        <taxon>Bacteria</taxon>
        <taxon>Bacillati</taxon>
        <taxon>Armatimonadota</taxon>
        <taxon>Armatimonadia</taxon>
        <taxon>Capsulimonadales</taxon>
        <taxon>Capsulimonadaceae</taxon>
        <taxon>Capsulimonas</taxon>
    </lineage>
</organism>
<dbReference type="Gene3D" id="3.90.1210.10">
    <property type="entry name" value="Antifreeze-like/N-acetylneuraminic acid synthase C-terminal domain"/>
    <property type="match status" value="1"/>
</dbReference>
<dbReference type="NCBIfam" id="TIGR03177">
    <property type="entry name" value="pilus_cpaB"/>
    <property type="match status" value="1"/>
</dbReference>
<keyword evidence="2" id="KW-0812">Transmembrane</keyword>
<dbReference type="Pfam" id="PF08666">
    <property type="entry name" value="SAF"/>
    <property type="match status" value="1"/>
</dbReference>
<name>A0A402CQ11_9BACT</name>
<keyword evidence="2" id="KW-1133">Transmembrane helix</keyword>
<dbReference type="SMART" id="SM00858">
    <property type="entry name" value="SAF"/>
    <property type="match status" value="1"/>
</dbReference>
<proteinExistence type="predicted"/>
<dbReference type="OrthoDB" id="163768at2"/>
<dbReference type="Pfam" id="PF16976">
    <property type="entry name" value="RcpC"/>
    <property type="match status" value="1"/>
</dbReference>
<evidence type="ECO:0000313" key="4">
    <source>
        <dbReference type="Proteomes" id="UP000287394"/>
    </source>
</evidence>